<dbReference type="Proteomes" id="UP000177942">
    <property type="component" value="Unassembled WGS sequence"/>
</dbReference>
<dbReference type="InterPro" id="IPR004860">
    <property type="entry name" value="LAGLIDADG_dom"/>
</dbReference>
<dbReference type="Pfam" id="PF14528">
    <property type="entry name" value="LAGLIDADG_3"/>
    <property type="match status" value="1"/>
</dbReference>
<dbReference type="GO" id="GO:0016539">
    <property type="term" value="P:intein-mediated protein splicing"/>
    <property type="evidence" value="ECO:0007669"/>
    <property type="project" value="InterPro"/>
</dbReference>
<dbReference type="InterPro" id="IPR027434">
    <property type="entry name" value="Homing_endonucl"/>
</dbReference>
<protein>
    <recommendedName>
        <fullName evidence="1">DOD-type homing endonuclease domain-containing protein</fullName>
    </recommendedName>
</protein>
<dbReference type="InterPro" id="IPR006142">
    <property type="entry name" value="INTEIN"/>
</dbReference>
<name>A0A1G1ZNI8_9BACT</name>
<accession>A0A1G1ZNI8</accession>
<gene>
    <name evidence="2" type="ORF">A3A16_02500</name>
</gene>
<dbReference type="SUPFAM" id="SSF55608">
    <property type="entry name" value="Homing endonucleases"/>
    <property type="match status" value="1"/>
</dbReference>
<dbReference type="Gene3D" id="3.10.28.10">
    <property type="entry name" value="Homing endonucleases"/>
    <property type="match status" value="1"/>
</dbReference>
<evidence type="ECO:0000259" key="1">
    <source>
        <dbReference type="PROSITE" id="PS50819"/>
    </source>
</evidence>
<comment type="caution">
    <text evidence="2">The sequence shown here is derived from an EMBL/GenBank/DDBJ whole genome shotgun (WGS) entry which is preliminary data.</text>
</comment>
<dbReference type="CDD" id="cd00093">
    <property type="entry name" value="HTH_XRE"/>
    <property type="match status" value="1"/>
</dbReference>
<reference evidence="2 3" key="1">
    <citation type="journal article" date="2016" name="Nat. Commun.">
        <title>Thousands of microbial genomes shed light on interconnected biogeochemical processes in an aquifer system.</title>
        <authorList>
            <person name="Anantharaman K."/>
            <person name="Brown C.T."/>
            <person name="Hug L.A."/>
            <person name="Sharon I."/>
            <person name="Castelle C.J."/>
            <person name="Probst A.J."/>
            <person name="Thomas B.C."/>
            <person name="Singh A."/>
            <person name="Wilkins M.J."/>
            <person name="Karaoz U."/>
            <person name="Brodie E.L."/>
            <person name="Williams K.H."/>
            <person name="Hubbard S.S."/>
            <person name="Banfield J.F."/>
        </authorList>
    </citation>
    <scope>NUCLEOTIDE SEQUENCE [LARGE SCALE GENOMIC DNA]</scope>
</reference>
<evidence type="ECO:0000313" key="2">
    <source>
        <dbReference type="EMBL" id="OGY66154.1"/>
    </source>
</evidence>
<dbReference type="AlphaFoldDB" id="A0A1G1ZNI8"/>
<organism evidence="2 3">
    <name type="scientific">Candidatus Harrisonbacteria bacterium RIFCSPLOWO2_01_FULL_44_18</name>
    <dbReference type="NCBI Taxonomy" id="1798407"/>
    <lineage>
        <taxon>Bacteria</taxon>
        <taxon>Candidatus Harrisoniibacteriota</taxon>
    </lineage>
</organism>
<dbReference type="InterPro" id="IPR004042">
    <property type="entry name" value="Intein_endonuc_central"/>
</dbReference>
<dbReference type="STRING" id="1798407.A3A16_02500"/>
<dbReference type="PROSITE" id="PS50819">
    <property type="entry name" value="INTEIN_ENDONUCLEASE"/>
    <property type="match status" value="1"/>
</dbReference>
<dbReference type="GO" id="GO:0004519">
    <property type="term" value="F:endonuclease activity"/>
    <property type="evidence" value="ECO:0007669"/>
    <property type="project" value="InterPro"/>
</dbReference>
<dbReference type="InterPro" id="IPR001387">
    <property type="entry name" value="Cro/C1-type_HTH"/>
</dbReference>
<proteinExistence type="predicted"/>
<dbReference type="PRINTS" id="PR00379">
    <property type="entry name" value="INTEIN"/>
</dbReference>
<dbReference type="EMBL" id="MHJJ01000004">
    <property type="protein sequence ID" value="OGY66154.1"/>
    <property type="molecule type" value="Genomic_DNA"/>
</dbReference>
<sequence>MAEMVNSKRVKFHKGKQRAFINKCLVELKLTNSRLAKILNVNPRTLTDWKREKFTMSFGAIKFLSKKLGEPIPTKIKIKKPFWYVSSGSSAGGIAVYKKYGYIGGDPEYRKKRWFLWWEREGKFKPHPIINVTKPIKRPRKSEKLAEFVGIVMGDGGITKNQLTITLHHRDDEKYGKYVVKLIKKLFGVSPSKYHYPKDSVNDFVVSRTELIKFCTEKLGLKIGNKIKQQIDIPTWIKKNKKFRIACLRGLVDTDGCLVIHKYKVKEKQYCYKKLDFCSASLPLVSSVMQILKNYGFQPRLSRNRRNVWLDNQKEVARYLAMVGSNNPKHLRRYRE</sequence>
<feature type="domain" description="DOD-type homing endonuclease" evidence="1">
    <location>
        <begin position="148"/>
        <end position="297"/>
    </location>
</feature>
<evidence type="ECO:0000313" key="3">
    <source>
        <dbReference type="Proteomes" id="UP000177942"/>
    </source>
</evidence>